<organism evidence="1 2">
    <name type="scientific">Natronoarchaeum mannanilyticum</name>
    <dbReference type="NCBI Taxonomy" id="926360"/>
    <lineage>
        <taxon>Archaea</taxon>
        <taxon>Methanobacteriati</taxon>
        <taxon>Methanobacteriota</taxon>
        <taxon>Stenosarchaea group</taxon>
        <taxon>Halobacteria</taxon>
        <taxon>Halobacteriales</taxon>
        <taxon>Natronoarchaeaceae</taxon>
    </lineage>
</organism>
<keyword evidence="2" id="KW-1185">Reference proteome</keyword>
<evidence type="ECO:0000313" key="2">
    <source>
        <dbReference type="Proteomes" id="UP001500420"/>
    </source>
</evidence>
<dbReference type="Proteomes" id="UP001500420">
    <property type="component" value="Unassembled WGS sequence"/>
</dbReference>
<dbReference type="Gene3D" id="1.10.600.10">
    <property type="entry name" value="Farnesyl Diphosphate Synthase"/>
    <property type="match status" value="1"/>
</dbReference>
<gene>
    <name evidence="1" type="ORF">GCM10009020_04230</name>
</gene>
<dbReference type="InterPro" id="IPR008949">
    <property type="entry name" value="Isoprenoid_synthase_dom_sf"/>
</dbReference>
<comment type="caution">
    <text evidence="1">The sequence shown here is derived from an EMBL/GenBank/DDBJ whole genome shotgun (WGS) entry which is preliminary data.</text>
</comment>
<dbReference type="AlphaFoldDB" id="A0AAV3T6A1"/>
<accession>A0AAV3T6A1</accession>
<proteinExistence type="predicted"/>
<protein>
    <recommendedName>
        <fullName evidence="3">Polyprenyl synthetase</fullName>
    </recommendedName>
</protein>
<evidence type="ECO:0000313" key="1">
    <source>
        <dbReference type="EMBL" id="GAA0662843.1"/>
    </source>
</evidence>
<evidence type="ECO:0008006" key="3">
    <source>
        <dbReference type="Google" id="ProtNLM"/>
    </source>
</evidence>
<dbReference type="EMBL" id="BAAADV010000001">
    <property type="protein sequence ID" value="GAA0662843.1"/>
    <property type="molecule type" value="Genomic_DNA"/>
</dbReference>
<name>A0AAV3T6A1_9EURY</name>
<dbReference type="SUPFAM" id="SSF48576">
    <property type="entry name" value="Terpenoid synthases"/>
    <property type="match status" value="1"/>
</dbReference>
<sequence length="271" mass="28797">MSPEQALPERRSEIEGRIADRIDAAAGESLAAELSAVPERGDRWYGQLLVVSYDAVASAPNASEQPDDAALVAATAIELLREYWALRERLVVQLDEGALDRSEGQLTTGLLASDFLFASAYSTLGSLRGERTAECVERFASGAESIVAAFGEDPPRSTLPPESFCAFADATTGALGRSAAVVGATLAGADEPEIDRFATVGRGVAAVRRVPWLSGEDTDACVEPSAPDNPRLQEFATRRLDEAERALDALAEIATVDELAAFVDADRVVER</sequence>
<dbReference type="RefSeq" id="WP_343772186.1">
    <property type="nucleotide sequence ID" value="NZ_BAAADV010000001.1"/>
</dbReference>
<reference evidence="1 2" key="1">
    <citation type="journal article" date="2019" name="Int. J. Syst. Evol. Microbiol.">
        <title>The Global Catalogue of Microorganisms (GCM) 10K type strain sequencing project: providing services to taxonomists for standard genome sequencing and annotation.</title>
        <authorList>
            <consortium name="The Broad Institute Genomics Platform"/>
            <consortium name="The Broad Institute Genome Sequencing Center for Infectious Disease"/>
            <person name="Wu L."/>
            <person name="Ma J."/>
        </authorList>
    </citation>
    <scope>NUCLEOTIDE SEQUENCE [LARGE SCALE GENOMIC DNA]</scope>
    <source>
        <strain evidence="1 2">JCM 16328</strain>
    </source>
</reference>